<evidence type="ECO:0000313" key="4">
    <source>
        <dbReference type="Proteomes" id="UP000525389"/>
    </source>
</evidence>
<dbReference type="AlphaFoldDB" id="A0A7W8GCV2"/>
<reference evidence="3 4" key="1">
    <citation type="submission" date="2020-08" db="EMBL/GenBank/DDBJ databases">
        <title>Genomic Encyclopedia of Type Strains, Phase IV (KMG-IV): sequencing the most valuable type-strain genomes for metagenomic binning, comparative biology and taxonomic classification.</title>
        <authorList>
            <person name="Goeker M."/>
        </authorList>
    </citation>
    <scope>NUCLEOTIDE SEQUENCE [LARGE SCALE GENOMIC DNA]</scope>
    <source>
        <strain evidence="3 4">DSM 101791</strain>
    </source>
</reference>
<keyword evidence="1 3" id="KW-0378">Hydrolase</keyword>
<dbReference type="InterPro" id="IPR050261">
    <property type="entry name" value="FrsA_esterase"/>
</dbReference>
<dbReference type="Proteomes" id="UP000525389">
    <property type="component" value="Unassembled WGS sequence"/>
</dbReference>
<dbReference type="EMBL" id="JACHFN010000002">
    <property type="protein sequence ID" value="MBB5233220.1"/>
    <property type="molecule type" value="Genomic_DNA"/>
</dbReference>
<evidence type="ECO:0000256" key="1">
    <source>
        <dbReference type="ARBA" id="ARBA00022801"/>
    </source>
</evidence>
<dbReference type="PANTHER" id="PTHR22946">
    <property type="entry name" value="DIENELACTONE HYDROLASE DOMAIN-CONTAINING PROTEIN-RELATED"/>
    <property type="match status" value="1"/>
</dbReference>
<dbReference type="Pfam" id="PF12146">
    <property type="entry name" value="Hydrolase_4"/>
    <property type="match status" value="1"/>
</dbReference>
<comment type="caution">
    <text evidence="3">The sequence shown here is derived from an EMBL/GenBank/DDBJ whole genome shotgun (WGS) entry which is preliminary data.</text>
</comment>
<dbReference type="InterPro" id="IPR029058">
    <property type="entry name" value="AB_hydrolase_fold"/>
</dbReference>
<dbReference type="SUPFAM" id="SSF53474">
    <property type="entry name" value="alpha/beta-Hydrolases"/>
    <property type="match status" value="1"/>
</dbReference>
<accession>A0A7W8GCV2</accession>
<dbReference type="Gene3D" id="3.40.50.1820">
    <property type="entry name" value="alpha/beta hydrolase"/>
    <property type="match status" value="1"/>
</dbReference>
<protein>
    <submittedName>
        <fullName evidence="3">Dienelactone hydrolase</fullName>
    </submittedName>
</protein>
<proteinExistence type="predicted"/>
<organism evidence="3 4">
    <name type="scientific">Deinococcus budaensis</name>
    <dbReference type="NCBI Taxonomy" id="1665626"/>
    <lineage>
        <taxon>Bacteria</taxon>
        <taxon>Thermotogati</taxon>
        <taxon>Deinococcota</taxon>
        <taxon>Deinococci</taxon>
        <taxon>Deinococcales</taxon>
        <taxon>Deinococcaceae</taxon>
        <taxon>Deinococcus</taxon>
    </lineage>
</organism>
<keyword evidence="4" id="KW-1185">Reference proteome</keyword>
<feature type="domain" description="Serine aminopeptidase S33" evidence="2">
    <location>
        <begin position="50"/>
        <end position="176"/>
    </location>
</feature>
<name>A0A7W8GCV2_9DEIO</name>
<evidence type="ECO:0000259" key="2">
    <source>
        <dbReference type="Pfam" id="PF12146"/>
    </source>
</evidence>
<sequence>MLGGLALLAGLARWPVTGAAPFPREVTFRAADGVAVYGDLWAVRGRGVPLVLLFHQTQSNRAEYATVGPRLARAGCAALAIDQRVGGTMFGRENRTGRALYPDVAYEQAWPDLEGALRWARRRDPGGPVIVWGSSYSASLALRLAARHPREVAAVLAFSPGEYVARDRSLTLRAAAGVHVPLLIAAMRGHEEAQARRLLAASPSERRRLYVSGTPLVHGALMLRSDVNTPQGARAAWAAVAAFLSPYCPGLSRGGSAPTGSAAPPR</sequence>
<dbReference type="RefSeq" id="WP_184025393.1">
    <property type="nucleotide sequence ID" value="NZ_JACHFN010000002.1"/>
</dbReference>
<evidence type="ECO:0000313" key="3">
    <source>
        <dbReference type="EMBL" id="MBB5233220.1"/>
    </source>
</evidence>
<dbReference type="GO" id="GO:0052689">
    <property type="term" value="F:carboxylic ester hydrolase activity"/>
    <property type="evidence" value="ECO:0007669"/>
    <property type="project" value="UniProtKB-ARBA"/>
</dbReference>
<gene>
    <name evidence="3" type="ORF">HNQ09_000637</name>
</gene>
<dbReference type="InterPro" id="IPR022742">
    <property type="entry name" value="Hydrolase_4"/>
</dbReference>
<dbReference type="PANTHER" id="PTHR22946:SF9">
    <property type="entry name" value="POLYKETIDE TRANSFERASE AF380"/>
    <property type="match status" value="1"/>
</dbReference>